<evidence type="ECO:0000256" key="6">
    <source>
        <dbReference type="ARBA" id="ARBA00069881"/>
    </source>
</evidence>
<gene>
    <name evidence="8" type="ORF">MSPICULIGERA_LOCUS10739</name>
</gene>
<evidence type="ECO:0000256" key="5">
    <source>
        <dbReference type="ARBA" id="ARBA00024196"/>
    </source>
</evidence>
<feature type="region of interest" description="Disordered" evidence="7">
    <location>
        <begin position="255"/>
        <end position="277"/>
    </location>
</feature>
<organism evidence="8 9">
    <name type="scientific">Mesorhabditis spiculigera</name>
    <dbReference type="NCBI Taxonomy" id="96644"/>
    <lineage>
        <taxon>Eukaryota</taxon>
        <taxon>Metazoa</taxon>
        <taxon>Ecdysozoa</taxon>
        <taxon>Nematoda</taxon>
        <taxon>Chromadorea</taxon>
        <taxon>Rhabditida</taxon>
        <taxon>Rhabditina</taxon>
        <taxon>Rhabditomorpha</taxon>
        <taxon>Rhabditoidea</taxon>
        <taxon>Rhabditidae</taxon>
        <taxon>Mesorhabditinae</taxon>
        <taxon>Mesorhabditis</taxon>
    </lineage>
</organism>
<accession>A0AA36FZA1</accession>
<feature type="non-terminal residue" evidence="8">
    <location>
        <position position="1"/>
    </location>
</feature>
<dbReference type="PANTHER" id="PTHR10552:SF6">
    <property type="entry name" value="U2 SMALL NUCLEAR RIBONUCLEOPROTEIN A"/>
    <property type="match status" value="1"/>
</dbReference>
<dbReference type="SUPFAM" id="SSF52058">
    <property type="entry name" value="L domain-like"/>
    <property type="match status" value="1"/>
</dbReference>
<comment type="subcellular location">
    <subcellularLocation>
        <location evidence="1">Nucleus</location>
    </subcellularLocation>
</comment>
<evidence type="ECO:0000313" key="9">
    <source>
        <dbReference type="Proteomes" id="UP001177023"/>
    </source>
</evidence>
<reference evidence="8" key="1">
    <citation type="submission" date="2023-06" db="EMBL/GenBank/DDBJ databases">
        <authorList>
            <person name="Delattre M."/>
        </authorList>
    </citation>
    <scope>NUCLEOTIDE SEQUENCE</scope>
    <source>
        <strain evidence="8">AF72</strain>
    </source>
</reference>
<evidence type="ECO:0000256" key="4">
    <source>
        <dbReference type="ARBA" id="ARBA00023242"/>
    </source>
</evidence>
<dbReference type="Proteomes" id="UP001177023">
    <property type="component" value="Unassembled WGS sequence"/>
</dbReference>
<proteinExistence type="inferred from homology"/>
<dbReference type="InterPro" id="IPR001611">
    <property type="entry name" value="Leu-rich_rpt"/>
</dbReference>
<protein>
    <recommendedName>
        <fullName evidence="6">Probable U2 small nuclear ribonucleoprotein A'</fullName>
    </recommendedName>
</protein>
<keyword evidence="4" id="KW-0539">Nucleus</keyword>
<evidence type="ECO:0000313" key="8">
    <source>
        <dbReference type="EMBL" id="CAJ0572351.1"/>
    </source>
</evidence>
<dbReference type="FunFam" id="3.80.10.10:FF:000026">
    <property type="entry name" value="U2 small nuclear ribonucleoprotein A"/>
    <property type="match status" value="1"/>
</dbReference>
<dbReference type="GO" id="GO:0000398">
    <property type="term" value="P:mRNA splicing, via spliceosome"/>
    <property type="evidence" value="ECO:0007669"/>
    <property type="project" value="InterPro"/>
</dbReference>
<dbReference type="EMBL" id="CATQJA010002596">
    <property type="protein sequence ID" value="CAJ0572351.1"/>
    <property type="molecule type" value="Genomic_DNA"/>
</dbReference>
<name>A0AA36FZA1_9BILA</name>
<feature type="compositionally biased region" description="Polar residues" evidence="7">
    <location>
        <begin position="255"/>
        <end position="265"/>
    </location>
</feature>
<dbReference type="Gene3D" id="3.80.10.10">
    <property type="entry name" value="Ribonuclease Inhibitor"/>
    <property type="match status" value="1"/>
</dbReference>
<keyword evidence="9" id="KW-1185">Reference proteome</keyword>
<dbReference type="PANTHER" id="PTHR10552">
    <property type="entry name" value="U2 SMALL NUCLEAR RIBONUCLEOPROTEIN A"/>
    <property type="match status" value="1"/>
</dbReference>
<dbReference type="InterPro" id="IPR032675">
    <property type="entry name" value="LRR_dom_sf"/>
</dbReference>
<evidence type="ECO:0000256" key="7">
    <source>
        <dbReference type="SAM" id="MobiDB-lite"/>
    </source>
</evidence>
<evidence type="ECO:0000256" key="1">
    <source>
        <dbReference type="ARBA" id="ARBA00004123"/>
    </source>
</evidence>
<sequence length="277" mass="31940">MVRMSIELLGDAPQYVNTTKDRELNLRSYKIPVIENMGVTRDQFDTLDLTDNDIKKLENFPLLKRVSTIYAHNNRIHYIQPDIGKSLPNLKRLMLTNNNIGELGDLDPLAKCEKLEYISLSGNPITHKDHYRLYVIFRIPTVRVLDFQRVKLKEREEAKKMFKGKKNRKLLQEVGRKSEFVPEADNKENEEEDEDVGTATGGQKAITDEDREKIREAIRNAKSLQEAEYLQSVLDSGRIPEKGWNMGLELAKMQFAQQESAQNGDGFQPENEEAMDQ</sequence>
<dbReference type="InterPro" id="IPR044640">
    <property type="entry name" value="RU2A"/>
</dbReference>
<dbReference type="AlphaFoldDB" id="A0AA36FZA1"/>
<keyword evidence="2" id="KW-0433">Leucine-rich repeat</keyword>
<evidence type="ECO:0000256" key="3">
    <source>
        <dbReference type="ARBA" id="ARBA00022737"/>
    </source>
</evidence>
<dbReference type="GO" id="GO:0005686">
    <property type="term" value="C:U2 snRNP"/>
    <property type="evidence" value="ECO:0007669"/>
    <property type="project" value="TreeGrafter"/>
</dbReference>
<feature type="compositionally biased region" description="Basic and acidic residues" evidence="7">
    <location>
        <begin position="173"/>
        <end position="187"/>
    </location>
</feature>
<comment type="similarity">
    <text evidence="5">Belongs to the U2 small nuclear ribonucleoprotein A family.</text>
</comment>
<comment type="caution">
    <text evidence="8">The sequence shown here is derived from an EMBL/GenBank/DDBJ whole genome shotgun (WGS) entry which is preliminary data.</text>
</comment>
<dbReference type="GO" id="GO:0030620">
    <property type="term" value="F:U2 snRNA binding"/>
    <property type="evidence" value="ECO:0007669"/>
    <property type="project" value="InterPro"/>
</dbReference>
<dbReference type="PROSITE" id="PS51450">
    <property type="entry name" value="LRR"/>
    <property type="match status" value="2"/>
</dbReference>
<evidence type="ECO:0000256" key="2">
    <source>
        <dbReference type="ARBA" id="ARBA00022614"/>
    </source>
</evidence>
<keyword evidence="3" id="KW-0677">Repeat</keyword>
<feature type="region of interest" description="Disordered" evidence="7">
    <location>
        <begin position="173"/>
        <end position="211"/>
    </location>
</feature>
<dbReference type="Pfam" id="PF14580">
    <property type="entry name" value="LRR_9"/>
    <property type="match status" value="1"/>
</dbReference>